<dbReference type="STRING" id="240303.SAMN05421677_104250"/>
<proteinExistence type="predicted"/>
<accession>A0A1H0J1E9</accession>
<name>A0A1H0J1E9_HALAD</name>
<evidence type="ECO:0000313" key="2">
    <source>
        <dbReference type="Proteomes" id="UP000198860"/>
    </source>
</evidence>
<protein>
    <submittedName>
        <fullName evidence="1">Uncharacterized protein</fullName>
    </submittedName>
</protein>
<dbReference type="RefSeq" id="WP_089651649.1">
    <property type="nucleotide sequence ID" value="NZ_FNIZ01000004.1"/>
</dbReference>
<gene>
    <name evidence="1" type="ORF">SAMN05421677_104250</name>
</gene>
<sequence>MRNLGRDEMLKRLEFFIGEWEIEVIHPQFKTSSIKGQTLFDWMEKEKFIVQRTFIKQMEFPSSTIVYDYDSNTSNYLQHYFDSRGVTRLYYMNLKSGLWELWRNSSDFFPIRFLPAFCWGNQ</sequence>
<dbReference type="Proteomes" id="UP000198860">
    <property type="component" value="Unassembled WGS sequence"/>
</dbReference>
<keyword evidence="2" id="KW-1185">Reference proteome</keyword>
<dbReference type="AlphaFoldDB" id="A0A1H0J1E9"/>
<dbReference type="EMBL" id="FNIZ01000004">
    <property type="protein sequence ID" value="SDO37422.1"/>
    <property type="molecule type" value="Genomic_DNA"/>
</dbReference>
<evidence type="ECO:0000313" key="1">
    <source>
        <dbReference type="EMBL" id="SDO37422.1"/>
    </source>
</evidence>
<organism evidence="1 2">
    <name type="scientific">Halobacillus aidingensis</name>
    <dbReference type="NCBI Taxonomy" id="240303"/>
    <lineage>
        <taxon>Bacteria</taxon>
        <taxon>Bacillati</taxon>
        <taxon>Bacillota</taxon>
        <taxon>Bacilli</taxon>
        <taxon>Bacillales</taxon>
        <taxon>Bacillaceae</taxon>
        <taxon>Halobacillus</taxon>
    </lineage>
</organism>
<reference evidence="2" key="1">
    <citation type="submission" date="2016-10" db="EMBL/GenBank/DDBJ databases">
        <authorList>
            <person name="Varghese N."/>
            <person name="Submissions S."/>
        </authorList>
    </citation>
    <scope>NUCLEOTIDE SEQUENCE [LARGE SCALE GENOMIC DNA]</scope>
    <source>
        <strain evidence="2">CGMCC 1.3703</strain>
    </source>
</reference>
<dbReference type="OrthoDB" id="8481162at2"/>